<keyword evidence="1" id="KW-0472">Membrane</keyword>
<proteinExistence type="predicted"/>
<dbReference type="InterPro" id="IPR035940">
    <property type="entry name" value="CAP_sf"/>
</dbReference>
<feature type="transmembrane region" description="Helical" evidence="1">
    <location>
        <begin position="38"/>
        <end position="58"/>
    </location>
</feature>
<organism evidence="2 3">
    <name type="scientific">Zootermopsis nevadensis</name>
    <name type="common">Dampwood termite</name>
    <dbReference type="NCBI Taxonomy" id="136037"/>
    <lineage>
        <taxon>Eukaryota</taxon>
        <taxon>Metazoa</taxon>
        <taxon>Ecdysozoa</taxon>
        <taxon>Arthropoda</taxon>
        <taxon>Hexapoda</taxon>
        <taxon>Insecta</taxon>
        <taxon>Pterygota</taxon>
        <taxon>Neoptera</taxon>
        <taxon>Polyneoptera</taxon>
        <taxon>Dictyoptera</taxon>
        <taxon>Blattodea</taxon>
        <taxon>Blattoidea</taxon>
        <taxon>Termitoidae</taxon>
        <taxon>Termopsidae</taxon>
        <taxon>Zootermopsis</taxon>
    </lineage>
</organism>
<dbReference type="Proteomes" id="UP000027135">
    <property type="component" value="Unassembled WGS sequence"/>
</dbReference>
<keyword evidence="3" id="KW-1185">Reference proteome</keyword>
<evidence type="ECO:0008006" key="4">
    <source>
        <dbReference type="Google" id="ProtNLM"/>
    </source>
</evidence>
<keyword evidence="1" id="KW-1133">Transmembrane helix</keyword>
<dbReference type="SUPFAM" id="SSF55797">
    <property type="entry name" value="PR-1-like"/>
    <property type="match status" value="1"/>
</dbReference>
<dbReference type="EMBL" id="KK852705">
    <property type="protein sequence ID" value="KDR18015.1"/>
    <property type="molecule type" value="Genomic_DNA"/>
</dbReference>
<reference evidence="2 3" key="1">
    <citation type="journal article" date="2014" name="Nat. Commun.">
        <title>Molecular traces of alternative social organization in a termite genome.</title>
        <authorList>
            <person name="Terrapon N."/>
            <person name="Li C."/>
            <person name="Robertson H.M."/>
            <person name="Ji L."/>
            <person name="Meng X."/>
            <person name="Booth W."/>
            <person name="Chen Z."/>
            <person name="Childers C.P."/>
            <person name="Glastad K.M."/>
            <person name="Gokhale K."/>
            <person name="Gowin J."/>
            <person name="Gronenberg W."/>
            <person name="Hermansen R.A."/>
            <person name="Hu H."/>
            <person name="Hunt B.G."/>
            <person name="Huylmans A.K."/>
            <person name="Khalil S.M."/>
            <person name="Mitchell R.D."/>
            <person name="Munoz-Torres M.C."/>
            <person name="Mustard J.A."/>
            <person name="Pan H."/>
            <person name="Reese J.T."/>
            <person name="Scharf M.E."/>
            <person name="Sun F."/>
            <person name="Vogel H."/>
            <person name="Xiao J."/>
            <person name="Yang W."/>
            <person name="Yang Z."/>
            <person name="Yang Z."/>
            <person name="Zhou J."/>
            <person name="Zhu J."/>
            <person name="Brent C.S."/>
            <person name="Elsik C.G."/>
            <person name="Goodisman M.A."/>
            <person name="Liberles D.A."/>
            <person name="Roe R.M."/>
            <person name="Vargo E.L."/>
            <person name="Vilcinskas A."/>
            <person name="Wang J."/>
            <person name="Bornberg-Bauer E."/>
            <person name="Korb J."/>
            <person name="Zhang G."/>
            <person name="Liebig J."/>
        </authorList>
    </citation>
    <scope>NUCLEOTIDE SEQUENCE [LARGE SCALE GENOMIC DNA]</scope>
    <source>
        <tissue evidence="2">Whole organism</tissue>
    </source>
</reference>
<gene>
    <name evidence="2" type="ORF">L798_07806</name>
</gene>
<dbReference type="Gene3D" id="3.40.33.10">
    <property type="entry name" value="CAP"/>
    <property type="match status" value="1"/>
</dbReference>
<protein>
    <recommendedName>
        <fullName evidence="4">SCP domain-containing protein</fullName>
    </recommendedName>
</protein>
<accession>A0A067RDI2</accession>
<dbReference type="AlphaFoldDB" id="A0A067RDI2"/>
<evidence type="ECO:0000313" key="3">
    <source>
        <dbReference type="Proteomes" id="UP000027135"/>
    </source>
</evidence>
<evidence type="ECO:0000313" key="2">
    <source>
        <dbReference type="EMBL" id="KDR18015.1"/>
    </source>
</evidence>
<dbReference type="InParanoid" id="A0A067RDI2"/>
<keyword evidence="1" id="KW-0812">Transmembrane</keyword>
<sequence>MSIASGDGNRELETDWQHSEFITECLNWHNVYRQRHGAPPLTLCPQVCVVYVFLLYLLQVVSRCSFTYAETYN</sequence>
<name>A0A067RDI2_ZOONE</name>
<evidence type="ECO:0000256" key="1">
    <source>
        <dbReference type="SAM" id="Phobius"/>
    </source>
</evidence>